<evidence type="ECO:0000313" key="8">
    <source>
        <dbReference type="Proteomes" id="UP000046176"/>
    </source>
</evidence>
<evidence type="ECO:0000259" key="4">
    <source>
        <dbReference type="Pfam" id="PF07729"/>
    </source>
</evidence>
<dbReference type="Pfam" id="PF07729">
    <property type="entry name" value="FCD"/>
    <property type="match status" value="1"/>
</dbReference>
<dbReference type="EMBL" id="CCRK01000023">
    <property type="protein sequence ID" value="CDZ54635.1"/>
    <property type="molecule type" value="Genomic_DNA"/>
</dbReference>
<keyword evidence="1" id="KW-0805">Transcription regulation</keyword>
<keyword evidence="2" id="KW-0238">DNA-binding</keyword>
<evidence type="ECO:0000256" key="3">
    <source>
        <dbReference type="ARBA" id="ARBA00023163"/>
    </source>
</evidence>
<dbReference type="InterPro" id="IPR011711">
    <property type="entry name" value="GntR_C"/>
</dbReference>
<dbReference type="GO" id="GO:0003677">
    <property type="term" value="F:DNA binding"/>
    <property type="evidence" value="ECO:0007669"/>
    <property type="project" value="UniProtKB-KW"/>
</dbReference>
<keyword evidence="3" id="KW-0804">Transcription</keyword>
<dbReference type="Gene3D" id="1.20.120.530">
    <property type="entry name" value="GntR ligand-binding domain-like"/>
    <property type="match status" value="1"/>
</dbReference>
<sequence>MLRKIQNKLVLSIEDHDYKRVVARNFEFHFTLYAAANAKVTVKLVENLWLRVGPMLNLLYPEFDRTRSGVRKHAAILECVEKGAVQEVGMAIQSDILGAKSELIRVVSSLMTSSR</sequence>
<dbReference type="SUPFAM" id="SSF48008">
    <property type="entry name" value="GntR ligand-binding domain-like"/>
    <property type="match status" value="1"/>
</dbReference>
<accession>A0A0T7G0L1</accession>
<evidence type="ECO:0000313" key="5">
    <source>
        <dbReference type="EMBL" id="CDZ40789.1"/>
    </source>
</evidence>
<name>A0A0T7G0L1_NEOGA</name>
<evidence type="ECO:0000256" key="1">
    <source>
        <dbReference type="ARBA" id="ARBA00023015"/>
    </source>
</evidence>
<evidence type="ECO:0000313" key="7">
    <source>
        <dbReference type="Proteomes" id="UP000039660"/>
    </source>
</evidence>
<dbReference type="Proteomes" id="UP000039660">
    <property type="component" value="Unassembled WGS sequence"/>
</dbReference>
<dbReference type="InterPro" id="IPR008920">
    <property type="entry name" value="TF_FadR/GntR_C"/>
</dbReference>
<protein>
    <recommendedName>
        <fullName evidence="4">GntR C-terminal domain-containing protein</fullName>
    </recommendedName>
</protein>
<organism evidence="5 8">
    <name type="scientific">Neorhizobium galegae bv. officinalis</name>
    <dbReference type="NCBI Taxonomy" id="323656"/>
    <lineage>
        <taxon>Bacteria</taxon>
        <taxon>Pseudomonadati</taxon>
        <taxon>Pseudomonadota</taxon>
        <taxon>Alphaproteobacteria</taxon>
        <taxon>Hyphomicrobiales</taxon>
        <taxon>Rhizobiaceae</taxon>
        <taxon>Rhizobium/Agrobacterium group</taxon>
        <taxon>Neorhizobium</taxon>
    </lineage>
</organism>
<dbReference type="STRING" id="323656.NGAL_HAMBI1146_53550"/>
<feature type="domain" description="GntR C-terminal" evidence="4">
    <location>
        <begin position="2"/>
        <end position="93"/>
    </location>
</feature>
<proteinExistence type="predicted"/>
<evidence type="ECO:0000313" key="6">
    <source>
        <dbReference type="EMBL" id="CDZ54635.1"/>
    </source>
</evidence>
<reference evidence="7 8" key="1">
    <citation type="submission" date="2014-08" db="EMBL/GenBank/DDBJ databases">
        <authorList>
            <person name="Chen Y.-H."/>
        </authorList>
    </citation>
    <scope>NUCLEOTIDE SEQUENCE [LARGE SCALE GENOMIC DNA]</scope>
</reference>
<dbReference type="EMBL" id="CCRH01000024">
    <property type="protein sequence ID" value="CDZ40789.1"/>
    <property type="molecule type" value="Genomic_DNA"/>
</dbReference>
<gene>
    <name evidence="5" type="ORF">NGAL_HAMBI1145_55630</name>
    <name evidence="6" type="ORF">NGAL_HAMBI1189_56090</name>
</gene>
<evidence type="ECO:0000256" key="2">
    <source>
        <dbReference type="ARBA" id="ARBA00023125"/>
    </source>
</evidence>
<dbReference type="Proteomes" id="UP000046176">
    <property type="component" value="Unassembled WGS sequence"/>
</dbReference>
<dbReference type="AlphaFoldDB" id="A0A0T7G0L1"/>